<dbReference type="EMBL" id="JBEQCT010000009">
    <property type="protein sequence ID" value="MFM2486580.1"/>
    <property type="molecule type" value="Genomic_DNA"/>
</dbReference>
<evidence type="ECO:0000256" key="1">
    <source>
        <dbReference type="SAM" id="MobiDB-lite"/>
    </source>
</evidence>
<proteinExistence type="predicted"/>
<dbReference type="RefSeq" id="WP_408624883.1">
    <property type="nucleotide sequence ID" value="NZ_JBEQCT010000009.1"/>
</dbReference>
<evidence type="ECO:0000313" key="2">
    <source>
        <dbReference type="EMBL" id="MFM2486580.1"/>
    </source>
</evidence>
<reference evidence="2 3" key="1">
    <citation type="journal article" date="2013" name="Int. J. Syst. Evol. Microbiol.">
        <title>Celerinatantimonas yamalensis sp. nov., a cold-adapted diazotrophic bacterium from a cold permafrost brine.</title>
        <authorList>
            <person name="Shcherbakova V."/>
            <person name="Chuvilskaya N."/>
            <person name="Rivkina E."/>
            <person name="Demidov N."/>
            <person name="Uchaeva V."/>
            <person name="Suetin S."/>
            <person name="Suzina N."/>
            <person name="Gilichinsky D."/>
        </authorList>
    </citation>
    <scope>NUCLEOTIDE SEQUENCE [LARGE SCALE GENOMIC DNA]</scope>
    <source>
        <strain evidence="2 3">C7</strain>
    </source>
</reference>
<organism evidence="2 3">
    <name type="scientific">Celerinatantimonas yamalensis</name>
    <dbReference type="NCBI Taxonomy" id="559956"/>
    <lineage>
        <taxon>Bacteria</taxon>
        <taxon>Pseudomonadati</taxon>
        <taxon>Pseudomonadota</taxon>
        <taxon>Gammaproteobacteria</taxon>
        <taxon>Celerinatantimonadaceae</taxon>
        <taxon>Celerinatantimonas</taxon>
    </lineage>
</organism>
<protein>
    <submittedName>
        <fullName evidence="2">Uncharacterized protein</fullName>
    </submittedName>
</protein>
<gene>
    <name evidence="2" type="ORF">ABUE30_16230</name>
</gene>
<keyword evidence="3" id="KW-1185">Reference proteome</keyword>
<sequence length="100" mass="11771">MLAIKLKFVQWLLDFLLGYQGRLETRRWLKELRSMQYSAPKGLSSHLYQDIGLNLPGEPKAAPTKQPQAAPLRKHQRRTSINARLHLLRWPSTRRRSNIR</sequence>
<name>A0ABW9GBQ9_9GAMM</name>
<accession>A0ABW9GBQ9</accession>
<evidence type="ECO:0000313" key="3">
    <source>
        <dbReference type="Proteomes" id="UP001629953"/>
    </source>
</evidence>
<feature type="region of interest" description="Disordered" evidence="1">
    <location>
        <begin position="56"/>
        <end position="78"/>
    </location>
</feature>
<dbReference type="Proteomes" id="UP001629953">
    <property type="component" value="Unassembled WGS sequence"/>
</dbReference>
<comment type="caution">
    <text evidence="2">The sequence shown here is derived from an EMBL/GenBank/DDBJ whole genome shotgun (WGS) entry which is preliminary data.</text>
</comment>
<feature type="compositionally biased region" description="Low complexity" evidence="1">
    <location>
        <begin position="59"/>
        <end position="71"/>
    </location>
</feature>